<evidence type="ECO:0000256" key="1">
    <source>
        <dbReference type="SAM" id="Phobius"/>
    </source>
</evidence>
<dbReference type="Proteomes" id="UP000247922">
    <property type="component" value="Unassembled WGS sequence"/>
</dbReference>
<sequence length="169" mass="19185">MKVTKIKILSIVIILILLTTTFILFYNFPTKIEAEYPAIQYNEGYPDSVVQTKIKISGTLNRPIIGNKTFNGQFVIKGYNFSKDYKLIDVVFSNFTKKSMVGSLGYINNKNGKNDLKIVGIIASSDMEKFTLSFYDSEKEEPNPEKQIKISAPSTTYEEGMKIQNELIK</sequence>
<comment type="caution">
    <text evidence="2">The sequence shown here is derived from an EMBL/GenBank/DDBJ whole genome shotgun (WGS) entry which is preliminary data.</text>
</comment>
<evidence type="ECO:0000313" key="3">
    <source>
        <dbReference type="Proteomes" id="UP000247922"/>
    </source>
</evidence>
<dbReference type="OrthoDB" id="2623963at2"/>
<keyword evidence="1" id="KW-1133">Transmembrane helix</keyword>
<accession>A0A2V3VWI2</accession>
<dbReference type="AlphaFoldDB" id="A0A2V3VWI2"/>
<feature type="transmembrane region" description="Helical" evidence="1">
    <location>
        <begin position="6"/>
        <end position="26"/>
    </location>
</feature>
<protein>
    <submittedName>
        <fullName evidence="2">Uncharacterized protein</fullName>
    </submittedName>
</protein>
<dbReference type="EMBL" id="QJJR01000026">
    <property type="protein sequence ID" value="PXW86016.1"/>
    <property type="molecule type" value="Genomic_DNA"/>
</dbReference>
<organism evidence="2 3">
    <name type="scientific">Streptohalobacillus salinus</name>
    <dbReference type="NCBI Taxonomy" id="621096"/>
    <lineage>
        <taxon>Bacteria</taxon>
        <taxon>Bacillati</taxon>
        <taxon>Bacillota</taxon>
        <taxon>Bacilli</taxon>
        <taxon>Bacillales</taxon>
        <taxon>Bacillaceae</taxon>
        <taxon>Streptohalobacillus</taxon>
    </lineage>
</organism>
<evidence type="ECO:0000313" key="2">
    <source>
        <dbReference type="EMBL" id="PXW86016.1"/>
    </source>
</evidence>
<proteinExistence type="predicted"/>
<gene>
    <name evidence="2" type="ORF">DES38_1262</name>
</gene>
<reference evidence="2 3" key="1">
    <citation type="submission" date="2018-05" db="EMBL/GenBank/DDBJ databases">
        <title>Genomic Encyclopedia of Type Strains, Phase IV (KMG-IV): sequencing the most valuable type-strain genomes for metagenomic binning, comparative biology and taxonomic classification.</title>
        <authorList>
            <person name="Goeker M."/>
        </authorList>
    </citation>
    <scope>NUCLEOTIDE SEQUENCE [LARGE SCALE GENOMIC DNA]</scope>
    <source>
        <strain evidence="2 3">DSM 22440</strain>
    </source>
</reference>
<dbReference type="RefSeq" id="WP_110252278.1">
    <property type="nucleotide sequence ID" value="NZ_QJJR01000026.1"/>
</dbReference>
<keyword evidence="1" id="KW-0472">Membrane</keyword>
<keyword evidence="3" id="KW-1185">Reference proteome</keyword>
<name>A0A2V3VWI2_9BACI</name>
<keyword evidence="1" id="KW-0812">Transmembrane</keyword>